<dbReference type="Proteomes" id="UP000663879">
    <property type="component" value="Unassembled WGS sequence"/>
</dbReference>
<organism evidence="1 2">
    <name type="scientific">Brachionus calyciflorus</name>
    <dbReference type="NCBI Taxonomy" id="104777"/>
    <lineage>
        <taxon>Eukaryota</taxon>
        <taxon>Metazoa</taxon>
        <taxon>Spiralia</taxon>
        <taxon>Gnathifera</taxon>
        <taxon>Rotifera</taxon>
        <taxon>Eurotatoria</taxon>
        <taxon>Monogononta</taxon>
        <taxon>Pseudotrocha</taxon>
        <taxon>Ploima</taxon>
        <taxon>Brachionidae</taxon>
        <taxon>Brachionus</taxon>
    </lineage>
</organism>
<gene>
    <name evidence="1" type="ORF">OXX778_LOCUS988</name>
</gene>
<reference evidence="1" key="1">
    <citation type="submission" date="2021-02" db="EMBL/GenBank/DDBJ databases">
        <authorList>
            <person name="Nowell W R."/>
        </authorList>
    </citation>
    <scope>NUCLEOTIDE SEQUENCE</scope>
    <source>
        <strain evidence="1">Ploen Becks lab</strain>
    </source>
</reference>
<evidence type="ECO:0000313" key="1">
    <source>
        <dbReference type="EMBL" id="CAF0710614.1"/>
    </source>
</evidence>
<name>A0A813M8N5_9BILA</name>
<dbReference type="EMBL" id="CAJNOC010000057">
    <property type="protein sequence ID" value="CAF0710614.1"/>
    <property type="molecule type" value="Genomic_DNA"/>
</dbReference>
<comment type="caution">
    <text evidence="1">The sequence shown here is derived from an EMBL/GenBank/DDBJ whole genome shotgun (WGS) entry which is preliminary data.</text>
</comment>
<dbReference type="AlphaFoldDB" id="A0A813M8N5"/>
<protein>
    <submittedName>
        <fullName evidence="1">Uncharacterized protein</fullName>
    </submittedName>
</protein>
<sequence>MSSSSYDTDQFLATTNQIKSEMVTKDILKQELLNIFKYLEKNVFIRKLNRLRYITNEPEFDWVVNVDGVTPNYDNSFHFLRQLEPSVVKEILIFYGLDVPPKEEQWNKALSIHLGFH</sequence>
<evidence type="ECO:0000313" key="2">
    <source>
        <dbReference type="Proteomes" id="UP000663879"/>
    </source>
</evidence>
<accession>A0A813M8N5</accession>
<proteinExistence type="predicted"/>
<keyword evidence="2" id="KW-1185">Reference proteome</keyword>